<dbReference type="GO" id="GO:0043565">
    <property type="term" value="F:sequence-specific DNA binding"/>
    <property type="evidence" value="ECO:0007669"/>
    <property type="project" value="InterPro"/>
</dbReference>
<keyword evidence="2" id="KW-1133">Transmembrane helix</keyword>
<evidence type="ECO:0000256" key="2">
    <source>
        <dbReference type="SAM" id="Phobius"/>
    </source>
</evidence>
<dbReference type="SMART" id="SM00342">
    <property type="entry name" value="HTH_ARAC"/>
    <property type="match status" value="1"/>
</dbReference>
<dbReference type="PANTHER" id="PTHR43280">
    <property type="entry name" value="ARAC-FAMILY TRANSCRIPTIONAL REGULATOR"/>
    <property type="match status" value="1"/>
</dbReference>
<keyword evidence="2" id="KW-0472">Membrane</keyword>
<feature type="non-terminal residue" evidence="4">
    <location>
        <position position="316"/>
    </location>
</feature>
<feature type="transmembrane region" description="Helical" evidence="2">
    <location>
        <begin position="150"/>
        <end position="169"/>
    </location>
</feature>
<evidence type="ECO:0000259" key="3">
    <source>
        <dbReference type="PROSITE" id="PS01124"/>
    </source>
</evidence>
<dbReference type="EMBL" id="UOEW01000162">
    <property type="protein sequence ID" value="VAW37282.1"/>
    <property type="molecule type" value="Genomic_DNA"/>
</dbReference>
<dbReference type="Pfam" id="PF12833">
    <property type="entry name" value="HTH_18"/>
    <property type="match status" value="1"/>
</dbReference>
<evidence type="ECO:0000313" key="4">
    <source>
        <dbReference type="EMBL" id="VAW37282.1"/>
    </source>
</evidence>
<accession>A0A3B0VEA0</accession>
<feature type="transmembrane region" description="Helical" evidence="2">
    <location>
        <begin position="175"/>
        <end position="195"/>
    </location>
</feature>
<feature type="transmembrane region" description="Helical" evidence="2">
    <location>
        <begin position="36"/>
        <end position="55"/>
    </location>
</feature>
<dbReference type="PROSITE" id="PS01124">
    <property type="entry name" value="HTH_ARAC_FAMILY_2"/>
    <property type="match status" value="1"/>
</dbReference>
<feature type="domain" description="HTH araC/xylS-type" evidence="3">
    <location>
        <begin position="229"/>
        <end position="316"/>
    </location>
</feature>
<feature type="transmembrane region" description="Helical" evidence="2">
    <location>
        <begin position="67"/>
        <end position="84"/>
    </location>
</feature>
<gene>
    <name evidence="4" type="ORF">MNBD_GAMMA01-1220</name>
</gene>
<keyword evidence="2" id="KW-0812">Transmembrane</keyword>
<dbReference type="PANTHER" id="PTHR43280:SF29">
    <property type="entry name" value="ARAC-FAMILY TRANSCRIPTIONAL REGULATOR"/>
    <property type="match status" value="1"/>
</dbReference>
<dbReference type="Gene3D" id="1.10.10.60">
    <property type="entry name" value="Homeodomain-like"/>
    <property type="match status" value="2"/>
</dbReference>
<sequence length="316" mass="35302">MQNIALLFSGFSVFYALVFILTHCNNEHGVAQHKTGAFAVILMCSLAALQIYHYAYLQFDSAGISTWLYLVLLYSVAPVFYFYARAVLKAEERFDVVQLLHFLPVMFIFVFDYSLAFTLAFVVGSGYLSWLLKTVYVLRTHKDKFKPEIVLLTIVFFIAIGVSIMALTMPISPKLFYALYTSAIGFALFVVALIVSNKPKIAKTLSAVVKATYAVSTLTAIDCDAKLSKLAALMTEDKLYQQHNLDRQTIAAELDLSAHQLSELINSKLGVSFSRYLRQQRINAAKRLLLTQPKASVLAIGLDVGFASQSNFYEAF</sequence>
<protein>
    <recommendedName>
        <fullName evidence="3">HTH araC/xylS-type domain-containing protein</fullName>
    </recommendedName>
</protein>
<name>A0A3B0VEA0_9ZZZZ</name>
<organism evidence="4">
    <name type="scientific">hydrothermal vent metagenome</name>
    <dbReference type="NCBI Taxonomy" id="652676"/>
    <lineage>
        <taxon>unclassified sequences</taxon>
        <taxon>metagenomes</taxon>
        <taxon>ecological metagenomes</taxon>
    </lineage>
</organism>
<dbReference type="InterPro" id="IPR018060">
    <property type="entry name" value="HTH_AraC"/>
</dbReference>
<keyword evidence="1" id="KW-0238">DNA-binding</keyword>
<evidence type="ECO:0000256" key="1">
    <source>
        <dbReference type="ARBA" id="ARBA00023125"/>
    </source>
</evidence>
<feature type="transmembrane region" description="Helical" evidence="2">
    <location>
        <begin position="6"/>
        <end position="24"/>
    </location>
</feature>
<reference evidence="4" key="1">
    <citation type="submission" date="2018-06" db="EMBL/GenBank/DDBJ databases">
        <authorList>
            <person name="Zhirakovskaya E."/>
        </authorList>
    </citation>
    <scope>NUCLEOTIDE SEQUENCE</scope>
</reference>
<dbReference type="GO" id="GO:0003700">
    <property type="term" value="F:DNA-binding transcription factor activity"/>
    <property type="evidence" value="ECO:0007669"/>
    <property type="project" value="InterPro"/>
</dbReference>
<dbReference type="AlphaFoldDB" id="A0A3B0VEA0"/>
<proteinExistence type="predicted"/>